<reference evidence="1" key="1">
    <citation type="submission" date="2021-03" db="EMBL/GenBank/DDBJ databases">
        <title>Antimicrobial resistance genes in bacteria isolated from Japanese honey, and their potential for conferring macrolide and lincosamide resistance in the American foulbrood pathogen Paenibacillus larvae.</title>
        <authorList>
            <person name="Okamoto M."/>
            <person name="Kumagai M."/>
            <person name="Kanamori H."/>
            <person name="Takamatsu D."/>
        </authorList>
    </citation>
    <scope>NUCLEOTIDE SEQUENCE</scope>
    <source>
        <strain evidence="1">J41TS4</strain>
    </source>
</reference>
<evidence type="ECO:0000313" key="2">
    <source>
        <dbReference type="Proteomes" id="UP000678895"/>
    </source>
</evidence>
<dbReference type="EMBL" id="BORS01000004">
    <property type="protein sequence ID" value="GIO41755.1"/>
    <property type="molecule type" value="Genomic_DNA"/>
</dbReference>
<protein>
    <submittedName>
        <fullName evidence="1">Uncharacterized protein</fullName>
    </submittedName>
</protein>
<gene>
    <name evidence="1" type="ORF">J41TS4_15130</name>
</gene>
<organism evidence="1 2">
    <name type="scientific">Paenibacillus apis</name>
    <dbReference type="NCBI Taxonomy" id="1792174"/>
    <lineage>
        <taxon>Bacteria</taxon>
        <taxon>Bacillati</taxon>
        <taxon>Bacillota</taxon>
        <taxon>Bacilli</taxon>
        <taxon>Bacillales</taxon>
        <taxon>Paenibacillaceae</taxon>
        <taxon>Paenibacillus</taxon>
    </lineage>
</organism>
<dbReference type="Proteomes" id="UP000678895">
    <property type="component" value="Unassembled WGS sequence"/>
</dbReference>
<name>A0A920CJP5_9BACL</name>
<comment type="caution">
    <text evidence="1">The sequence shown here is derived from an EMBL/GenBank/DDBJ whole genome shotgun (WGS) entry which is preliminary data.</text>
</comment>
<sequence>MGQITLCLYSRNLDCLSPALKNGWKVEIPNGKKPIVVRIMNEGSGGRTQPYFRVSIDGKRLLYVGWKTD</sequence>
<accession>A0A920CJP5</accession>
<keyword evidence="2" id="KW-1185">Reference proteome</keyword>
<evidence type="ECO:0000313" key="1">
    <source>
        <dbReference type="EMBL" id="GIO41755.1"/>
    </source>
</evidence>
<proteinExistence type="predicted"/>
<dbReference type="AlphaFoldDB" id="A0A920CJP5"/>